<name>A0ABS6RZ28_9BACT</name>
<keyword evidence="4" id="KW-0472">Membrane</keyword>
<keyword evidence="4" id="KW-0812">Transmembrane</keyword>
<dbReference type="SMART" id="SM00028">
    <property type="entry name" value="TPR"/>
    <property type="match status" value="5"/>
</dbReference>
<gene>
    <name evidence="5" type="ORF">HWQ67_09945</name>
</gene>
<dbReference type="PANTHER" id="PTHR44227">
    <property type="match status" value="1"/>
</dbReference>
<evidence type="ECO:0000256" key="4">
    <source>
        <dbReference type="SAM" id="Phobius"/>
    </source>
</evidence>
<dbReference type="PANTHER" id="PTHR44227:SF3">
    <property type="entry name" value="PROTEIN O-MANNOSYL-TRANSFERASE TMTC4"/>
    <property type="match status" value="1"/>
</dbReference>
<evidence type="ECO:0000256" key="1">
    <source>
        <dbReference type="ARBA" id="ARBA00022737"/>
    </source>
</evidence>
<evidence type="ECO:0000313" key="6">
    <source>
        <dbReference type="Proteomes" id="UP001196980"/>
    </source>
</evidence>
<sequence>MVLDFTPVYALGARGIANMTFFLNYKLHGFNVAGYHIFNLIIHLLNAVLIYLMVTGLFKAQNQLFQVPDYTDTEVKHKFAFFIALLFVNHPLQMQAVTMTIQRYASLVTLFYLIAIVIYLKWRFLIAEAENNSSPAESRNTNIHRINISHISLYLFSFIFAVVAALTKQTSVTLPVIITIIEFMFFTGPRLKRLLHCIPFYLIIPIITASSIAYLDDTPGASAIEGQHTLILDRWQYLFTQFRVIITYIRMFFLPVNLTLIYDYTPSLSFWEHGSYIYFIVLCSIFVFGLYLCHRALKNRDIRSREIHFISFAILWFFITIAPQSSIIPLSNWVILEYRVYITSAGFFIVVIAALFKLVNIIGSKRADIILAVLIITISILHGVITYKRNTLWHSAVTLFEDNVKKSPGSIPAHISLASAYMDAGQYDDAMKQYQFLLKRFPNNTDLLVIIGELHARTGNLVEAMRLFQSAQGINPRCTGVHLNMGNIYAGQGNFALALKEYKAELQIRPSAGLYNNLGFCYEQLGDLPSAKWHYEMAIEYTPDFAEAHNNLGALYQSIGDKYEAIKEYKKALKIKPDYPEAMENLRSLQP</sequence>
<keyword evidence="2 3" id="KW-0802">TPR repeat</keyword>
<dbReference type="PROSITE" id="PS50005">
    <property type="entry name" value="TPR"/>
    <property type="match status" value="4"/>
</dbReference>
<feature type="repeat" description="TPR" evidence="3">
    <location>
        <begin position="512"/>
        <end position="545"/>
    </location>
</feature>
<keyword evidence="6" id="KW-1185">Reference proteome</keyword>
<feature type="transmembrane region" description="Helical" evidence="4">
    <location>
        <begin position="340"/>
        <end position="362"/>
    </location>
</feature>
<feature type="transmembrane region" description="Helical" evidence="4">
    <location>
        <begin position="198"/>
        <end position="215"/>
    </location>
</feature>
<evidence type="ECO:0000313" key="5">
    <source>
        <dbReference type="EMBL" id="MBV6341907.1"/>
    </source>
</evidence>
<dbReference type="Pfam" id="PF13432">
    <property type="entry name" value="TPR_16"/>
    <property type="match status" value="1"/>
</dbReference>
<dbReference type="InterPro" id="IPR019734">
    <property type="entry name" value="TPR_rpt"/>
</dbReference>
<reference evidence="5 6" key="1">
    <citation type="journal article" date="2020" name="J Geophys Res Biogeosci">
        <title>Magnetotaxis as an Adaptation to Enable Bacterial Shuttling of Microbial Sulfur and Sulfur Cycling Across Aquatic Oxic#Anoxic Interfaces.</title>
        <authorList>
            <person name="Li J."/>
            <person name="Liu P."/>
            <person name="Wang J."/>
            <person name="Roberts A.P."/>
            <person name="Pan Y."/>
        </authorList>
    </citation>
    <scope>NUCLEOTIDE SEQUENCE [LARGE SCALE GENOMIC DNA]</scope>
    <source>
        <strain evidence="5 6">MYR-1_YQ</strain>
    </source>
</reference>
<feature type="transmembrane region" description="Helical" evidence="4">
    <location>
        <begin position="276"/>
        <end position="297"/>
    </location>
</feature>
<organism evidence="5 6">
    <name type="scientific">Candidatus Magnetobacterium casense</name>
    <dbReference type="NCBI Taxonomy" id="1455061"/>
    <lineage>
        <taxon>Bacteria</taxon>
        <taxon>Pseudomonadati</taxon>
        <taxon>Nitrospirota</taxon>
        <taxon>Thermodesulfovibrionia</taxon>
        <taxon>Thermodesulfovibrionales</taxon>
        <taxon>Candidatus Magnetobacteriaceae</taxon>
        <taxon>Candidatus Magnetobacterium</taxon>
    </lineage>
</organism>
<feature type="transmembrane region" description="Helical" evidence="4">
    <location>
        <begin position="369"/>
        <end position="387"/>
    </location>
</feature>
<keyword evidence="4" id="KW-1133">Transmembrane helix</keyword>
<feature type="transmembrane region" description="Helical" evidence="4">
    <location>
        <begin position="146"/>
        <end position="166"/>
    </location>
</feature>
<dbReference type="Proteomes" id="UP001196980">
    <property type="component" value="Unassembled WGS sequence"/>
</dbReference>
<accession>A0ABS6RZ28</accession>
<feature type="repeat" description="TPR" evidence="3">
    <location>
        <begin position="445"/>
        <end position="478"/>
    </location>
</feature>
<protein>
    <submittedName>
        <fullName evidence="5">Tetratricopeptide repeat protein</fullName>
    </submittedName>
</protein>
<feature type="transmembrane region" description="Helical" evidence="4">
    <location>
        <begin position="172"/>
        <end position="191"/>
    </location>
</feature>
<comment type="caution">
    <text evidence="5">The sequence shown here is derived from an EMBL/GenBank/DDBJ whole genome shotgun (WGS) entry which is preliminary data.</text>
</comment>
<keyword evidence="1" id="KW-0677">Repeat</keyword>
<dbReference type="InterPro" id="IPR052346">
    <property type="entry name" value="O-mannosyl-transferase_TMTC"/>
</dbReference>
<feature type="transmembrane region" description="Helical" evidence="4">
    <location>
        <begin position="309"/>
        <end position="328"/>
    </location>
</feature>
<proteinExistence type="predicted"/>
<dbReference type="RefSeq" id="WP_218252537.1">
    <property type="nucleotide sequence ID" value="NZ_JABXWD010000166.1"/>
</dbReference>
<dbReference type="Pfam" id="PF13181">
    <property type="entry name" value="TPR_8"/>
    <property type="match status" value="1"/>
</dbReference>
<feature type="transmembrane region" description="Helical" evidence="4">
    <location>
        <begin position="104"/>
        <end position="125"/>
    </location>
</feature>
<feature type="transmembrane region" description="Helical" evidence="4">
    <location>
        <begin position="37"/>
        <end position="58"/>
    </location>
</feature>
<evidence type="ECO:0000256" key="2">
    <source>
        <dbReference type="ARBA" id="ARBA00022803"/>
    </source>
</evidence>
<dbReference type="PROSITE" id="PS50293">
    <property type="entry name" value="TPR_REGION"/>
    <property type="match status" value="1"/>
</dbReference>
<feature type="repeat" description="TPR" evidence="3">
    <location>
        <begin position="546"/>
        <end position="579"/>
    </location>
</feature>
<dbReference type="EMBL" id="JABXWD010000166">
    <property type="protein sequence ID" value="MBV6341907.1"/>
    <property type="molecule type" value="Genomic_DNA"/>
</dbReference>
<feature type="repeat" description="TPR" evidence="3">
    <location>
        <begin position="411"/>
        <end position="444"/>
    </location>
</feature>
<dbReference type="Pfam" id="PF00515">
    <property type="entry name" value="TPR_1"/>
    <property type="match status" value="1"/>
</dbReference>
<evidence type="ECO:0000256" key="3">
    <source>
        <dbReference type="PROSITE-ProRule" id="PRU00339"/>
    </source>
</evidence>